<keyword evidence="3" id="KW-1185">Reference proteome</keyword>
<accession>A0A2P7MU34</accession>
<dbReference type="EMBL" id="PXXO01000010">
    <property type="protein sequence ID" value="PSJ04719.1"/>
    <property type="molecule type" value="Genomic_DNA"/>
</dbReference>
<sequence length="201" mass="21177">MQIASLGRKRQALVAIALGLSLVVPWPAVSLPPASAAENLVFVSGAFRRSIAVADLEHLAKTGQARGLLADVLSFSRQNPQEIAKLLNQSVSLPVSLVSRLLNTRIGEAILQRLSVIVFPLKASQAGIPAMRSAMVLGVVEGNGSISAISFLRAYPAQQMEVSIPALMNLISKTSSITELVRFFSESPLDGLRGDAPAAAP</sequence>
<dbReference type="Pfam" id="PF07176">
    <property type="entry name" value="DUF1400"/>
    <property type="match status" value="1"/>
</dbReference>
<dbReference type="OrthoDB" id="572495at2"/>
<dbReference type="RefSeq" id="WP_106632529.1">
    <property type="nucleotide sequence ID" value="NZ_PXXO01000010.1"/>
</dbReference>
<gene>
    <name evidence="2" type="ORF">C7K55_09730</name>
</gene>
<dbReference type="Proteomes" id="UP000243002">
    <property type="component" value="Unassembled WGS sequence"/>
</dbReference>
<proteinExistence type="predicted"/>
<evidence type="ECO:0000259" key="1">
    <source>
        <dbReference type="Pfam" id="PF07176"/>
    </source>
</evidence>
<dbReference type="InterPro" id="IPR010802">
    <property type="entry name" value="DUF1400"/>
</dbReference>
<dbReference type="GO" id="GO:0016787">
    <property type="term" value="F:hydrolase activity"/>
    <property type="evidence" value="ECO:0007669"/>
    <property type="project" value="UniProtKB-KW"/>
</dbReference>
<keyword evidence="2" id="KW-0378">Hydrolase</keyword>
<evidence type="ECO:0000313" key="3">
    <source>
        <dbReference type="Proteomes" id="UP000243002"/>
    </source>
</evidence>
<comment type="caution">
    <text evidence="2">The sequence shown here is derived from an EMBL/GenBank/DDBJ whole genome shotgun (WGS) entry which is preliminary data.</text>
</comment>
<dbReference type="AlphaFoldDB" id="A0A2P7MU34"/>
<feature type="domain" description="DUF1400" evidence="1">
    <location>
        <begin position="36"/>
        <end position="162"/>
    </location>
</feature>
<name>A0A2P7MU34_9CYAN</name>
<organism evidence="2 3">
    <name type="scientific">Cyanobium usitatum str. Tous</name>
    <dbReference type="NCBI Taxonomy" id="2116684"/>
    <lineage>
        <taxon>Bacteria</taxon>
        <taxon>Bacillati</taxon>
        <taxon>Cyanobacteriota</taxon>
        <taxon>Cyanophyceae</taxon>
        <taxon>Synechococcales</taxon>
        <taxon>Prochlorococcaceae</taxon>
        <taxon>Cyanobium</taxon>
    </lineage>
</organism>
<evidence type="ECO:0000313" key="2">
    <source>
        <dbReference type="EMBL" id="PSJ04719.1"/>
    </source>
</evidence>
<protein>
    <submittedName>
        <fullName evidence="2">Alpha/beta hydrolase</fullName>
    </submittedName>
</protein>
<reference evidence="2 3" key="1">
    <citation type="journal article" date="2018" name="Environ. Microbiol.">
        <title>Ecological and genomic features of two widespread freshwater picocyanobacteria.</title>
        <authorList>
            <person name="Cabello-Yeves P.J."/>
            <person name="Picazo A."/>
            <person name="Camacho A."/>
            <person name="Callieri C."/>
            <person name="Rosselli R."/>
            <person name="Roda-Garcia J.J."/>
            <person name="Coutinho F.H."/>
            <person name="Rodriguez-Valera F."/>
        </authorList>
    </citation>
    <scope>NUCLEOTIDE SEQUENCE [LARGE SCALE GENOMIC DNA]</scope>
    <source>
        <strain evidence="2 3">Tous</strain>
    </source>
</reference>